<sequence length="169" mass="19236">MALKRSMFQGTEVAYVVLRNICQFCDDSIGSWQALEISNWTQLWVQAQNINTINEVFAKDDGCNHRSCWMPNRRKKQWENKYPRGHPAMSALVLGGIERTSERKAFLVEVSDRTEETLVRIISNYVLPGSTIIKKLLYIRAPDSLSLVNFTGPSGRAHINTIEGFVECV</sequence>
<dbReference type="Proteomes" id="UP000031668">
    <property type="component" value="Unassembled WGS sequence"/>
</dbReference>
<comment type="caution">
    <text evidence="1">The sequence shown here is derived from an EMBL/GenBank/DDBJ whole genome shotgun (WGS) entry which is preliminary data.</text>
</comment>
<keyword evidence="2" id="KW-1185">Reference proteome</keyword>
<dbReference type="EMBL" id="JWZT01002479">
    <property type="protein sequence ID" value="KII69280.1"/>
    <property type="molecule type" value="Genomic_DNA"/>
</dbReference>
<dbReference type="OrthoDB" id="5862080at2759"/>
<dbReference type="PANTHER" id="PTHR47163">
    <property type="entry name" value="DDE_TNP_IS1595 DOMAIN-CONTAINING PROTEIN"/>
    <property type="match status" value="1"/>
</dbReference>
<evidence type="ECO:0000313" key="1">
    <source>
        <dbReference type="EMBL" id="KII69280.1"/>
    </source>
</evidence>
<evidence type="ECO:0000313" key="2">
    <source>
        <dbReference type="Proteomes" id="UP000031668"/>
    </source>
</evidence>
<accession>A0A0C2MYQ3</accession>
<dbReference type="AlphaFoldDB" id="A0A0C2MYQ3"/>
<gene>
    <name evidence="1" type="ORF">RF11_04460</name>
</gene>
<reference evidence="1 2" key="1">
    <citation type="journal article" date="2014" name="Genome Biol. Evol.">
        <title>The genome of the myxosporean Thelohanellus kitauei shows adaptations to nutrient acquisition within its fish host.</title>
        <authorList>
            <person name="Yang Y."/>
            <person name="Xiong J."/>
            <person name="Zhou Z."/>
            <person name="Huo F."/>
            <person name="Miao W."/>
            <person name="Ran C."/>
            <person name="Liu Y."/>
            <person name="Zhang J."/>
            <person name="Feng J."/>
            <person name="Wang M."/>
            <person name="Wang M."/>
            <person name="Wang L."/>
            <person name="Yao B."/>
        </authorList>
    </citation>
    <scope>NUCLEOTIDE SEQUENCE [LARGE SCALE GENOMIC DNA]</scope>
    <source>
        <strain evidence="1">Wuqing</strain>
    </source>
</reference>
<proteinExistence type="predicted"/>
<dbReference type="PANTHER" id="PTHR47163:SF2">
    <property type="entry name" value="SI:DKEY-17M8.2"/>
    <property type="match status" value="1"/>
</dbReference>
<organism evidence="1 2">
    <name type="scientific">Thelohanellus kitauei</name>
    <name type="common">Myxosporean</name>
    <dbReference type="NCBI Taxonomy" id="669202"/>
    <lineage>
        <taxon>Eukaryota</taxon>
        <taxon>Metazoa</taxon>
        <taxon>Cnidaria</taxon>
        <taxon>Myxozoa</taxon>
        <taxon>Myxosporea</taxon>
        <taxon>Bivalvulida</taxon>
        <taxon>Platysporina</taxon>
        <taxon>Myxobolidae</taxon>
        <taxon>Thelohanellus</taxon>
    </lineage>
</organism>
<protein>
    <recommendedName>
        <fullName evidence="3">ISXO2-like transposase domain-containing protein</fullName>
    </recommendedName>
</protein>
<evidence type="ECO:0008006" key="3">
    <source>
        <dbReference type="Google" id="ProtNLM"/>
    </source>
</evidence>
<dbReference type="InterPro" id="IPR053164">
    <property type="entry name" value="IS1016-like_transposase"/>
</dbReference>
<name>A0A0C2MYQ3_THEKT</name>